<accession>A0A8H6FJN4</accession>
<gene>
    <name evidence="1" type="ORF">HO173_011360</name>
</gene>
<dbReference type="Proteomes" id="UP000578531">
    <property type="component" value="Unassembled WGS sequence"/>
</dbReference>
<dbReference type="GeneID" id="59293002"/>
<dbReference type="AlphaFoldDB" id="A0A8H6FJN4"/>
<name>A0A8H6FJN4_9LECA</name>
<reference evidence="1 2" key="1">
    <citation type="journal article" date="2020" name="Genomics">
        <title>Complete, high-quality genomes from long-read metagenomic sequencing of two wolf lichen thalli reveals enigmatic genome architecture.</title>
        <authorList>
            <person name="McKenzie S.K."/>
            <person name="Walston R.F."/>
            <person name="Allen J.L."/>
        </authorList>
    </citation>
    <scope>NUCLEOTIDE SEQUENCE [LARGE SCALE GENOMIC DNA]</scope>
    <source>
        <strain evidence="1">WasteWater2</strain>
    </source>
</reference>
<protein>
    <submittedName>
        <fullName evidence="1">Uncharacterized protein</fullName>
    </submittedName>
</protein>
<evidence type="ECO:0000313" key="1">
    <source>
        <dbReference type="EMBL" id="KAF6229713.1"/>
    </source>
</evidence>
<keyword evidence="2" id="KW-1185">Reference proteome</keyword>
<dbReference type="RefSeq" id="XP_037159905.1">
    <property type="nucleotide sequence ID" value="XM_037313240.1"/>
</dbReference>
<proteinExistence type="predicted"/>
<organism evidence="1 2">
    <name type="scientific">Letharia columbiana</name>
    <dbReference type="NCBI Taxonomy" id="112416"/>
    <lineage>
        <taxon>Eukaryota</taxon>
        <taxon>Fungi</taxon>
        <taxon>Dikarya</taxon>
        <taxon>Ascomycota</taxon>
        <taxon>Pezizomycotina</taxon>
        <taxon>Lecanoromycetes</taxon>
        <taxon>OSLEUM clade</taxon>
        <taxon>Lecanoromycetidae</taxon>
        <taxon>Lecanorales</taxon>
        <taxon>Lecanorineae</taxon>
        <taxon>Parmeliaceae</taxon>
        <taxon>Letharia</taxon>
    </lineage>
</organism>
<sequence>MPKGSGSPLRIKMIKYPSKPPRSLLGAFTRAETKAKLMIRGLDVPKIYLFQEYTVRRCTEHQTDKAAYVSIEIQGMVSAESYIFPCLETNLQLAIFCELYVRNDIIAFPPLVVGTIPVHQLPCQDFRRYPRATHADSHE</sequence>
<comment type="caution">
    <text evidence="1">The sequence shown here is derived from an EMBL/GenBank/DDBJ whole genome shotgun (WGS) entry which is preliminary data.</text>
</comment>
<evidence type="ECO:0000313" key="2">
    <source>
        <dbReference type="Proteomes" id="UP000578531"/>
    </source>
</evidence>
<dbReference type="EMBL" id="JACCJC010000070">
    <property type="protein sequence ID" value="KAF6229713.1"/>
    <property type="molecule type" value="Genomic_DNA"/>
</dbReference>